<dbReference type="RefSeq" id="WP_193801393.1">
    <property type="nucleotide sequence ID" value="NZ_JADEWC010000026.1"/>
</dbReference>
<evidence type="ECO:0000256" key="2">
    <source>
        <dbReference type="ARBA" id="ARBA00022723"/>
    </source>
</evidence>
<keyword evidence="5" id="KW-0408">Iron</keyword>
<dbReference type="InterPro" id="IPR051536">
    <property type="entry name" value="UDG_Type-4/5"/>
</dbReference>
<reference evidence="9 10" key="1">
    <citation type="submission" date="2020-10" db="EMBL/GenBank/DDBJ databases">
        <authorList>
            <person name="Castelo-Branco R."/>
            <person name="Eusebio N."/>
            <person name="Adriana R."/>
            <person name="Vieira A."/>
            <person name="Brugerolle De Fraissinette N."/>
            <person name="Rezende De Castro R."/>
            <person name="Schneider M.P."/>
            <person name="Vasconcelos V."/>
            <person name="Leao P.N."/>
        </authorList>
    </citation>
    <scope>NUCLEOTIDE SEQUENCE [LARGE SCALE GENOMIC DNA]</scope>
    <source>
        <strain evidence="9 10">LEGE 03274</strain>
    </source>
</reference>
<dbReference type="EMBL" id="JADEWC010000026">
    <property type="protein sequence ID" value="MBE9223253.1"/>
    <property type="molecule type" value="Genomic_DNA"/>
</dbReference>
<keyword evidence="10" id="KW-1185">Reference proteome</keyword>
<sequence length="226" mass="26058">MSNLEELINAIQIEAQSADFPLDIPVYESAQKNPTKPILYYGNLKSNVCFFGRDLGRDEVIAGQPLIGASGTLVRQGFYQAIYKESTNDKDKLMAVCDRLLLTNTVPYKPPENKAYGVRVKRRFRPFIEQLLTIHWQGNHIITLGTEAFKWFEPYTDKETFNQFWADKDHRYQKSIQVTLNATDNQGNLVKKQTLISPLPHPSPLNQRYYRLFPGMLQARLANLEF</sequence>
<evidence type="ECO:0000256" key="4">
    <source>
        <dbReference type="ARBA" id="ARBA00022801"/>
    </source>
</evidence>
<dbReference type="Proteomes" id="UP000654604">
    <property type="component" value="Unassembled WGS sequence"/>
</dbReference>
<evidence type="ECO:0000313" key="10">
    <source>
        <dbReference type="Proteomes" id="UP000654604"/>
    </source>
</evidence>
<dbReference type="Pfam" id="PF03167">
    <property type="entry name" value="UDG"/>
    <property type="match status" value="1"/>
</dbReference>
<evidence type="ECO:0000259" key="8">
    <source>
        <dbReference type="Pfam" id="PF03167"/>
    </source>
</evidence>
<evidence type="ECO:0000313" key="9">
    <source>
        <dbReference type="EMBL" id="MBE9223253.1"/>
    </source>
</evidence>
<feature type="domain" description="Uracil-DNA glycosylase-like" evidence="8">
    <location>
        <begin position="41"/>
        <end position="223"/>
    </location>
</feature>
<dbReference type="InterPro" id="IPR005122">
    <property type="entry name" value="Uracil-DNA_glycosylase-like"/>
</dbReference>
<keyword evidence="1" id="KW-0004">4Fe-4S</keyword>
<gene>
    <name evidence="9" type="ORF">IQ215_11150</name>
</gene>
<keyword evidence="3" id="KW-0227">DNA damage</keyword>
<evidence type="ECO:0000256" key="3">
    <source>
        <dbReference type="ARBA" id="ARBA00022763"/>
    </source>
</evidence>
<dbReference type="InterPro" id="IPR036895">
    <property type="entry name" value="Uracil-DNA_glycosylase-like_sf"/>
</dbReference>
<dbReference type="SUPFAM" id="SSF52141">
    <property type="entry name" value="Uracil-DNA glycosylase-like"/>
    <property type="match status" value="1"/>
</dbReference>
<keyword evidence="4" id="KW-0378">Hydrolase</keyword>
<proteinExistence type="predicted"/>
<evidence type="ECO:0000256" key="7">
    <source>
        <dbReference type="ARBA" id="ARBA00023204"/>
    </source>
</evidence>
<accession>A0ABR9V5T9</accession>
<dbReference type="PANTHER" id="PTHR33693">
    <property type="entry name" value="TYPE-5 URACIL-DNA GLYCOSYLASE"/>
    <property type="match status" value="1"/>
</dbReference>
<comment type="caution">
    <text evidence="9">The sequence shown here is derived from an EMBL/GenBank/DDBJ whole genome shotgun (WGS) entry which is preliminary data.</text>
</comment>
<name>A0ABR9V5T9_9CHRO</name>
<keyword evidence="7" id="KW-0234">DNA repair</keyword>
<evidence type="ECO:0000256" key="1">
    <source>
        <dbReference type="ARBA" id="ARBA00022485"/>
    </source>
</evidence>
<keyword evidence="6" id="KW-0411">Iron-sulfur</keyword>
<evidence type="ECO:0000256" key="6">
    <source>
        <dbReference type="ARBA" id="ARBA00023014"/>
    </source>
</evidence>
<evidence type="ECO:0000256" key="5">
    <source>
        <dbReference type="ARBA" id="ARBA00023004"/>
    </source>
</evidence>
<protein>
    <submittedName>
        <fullName evidence="9">Uracil-DNA glycosylase</fullName>
    </submittedName>
</protein>
<keyword evidence="2" id="KW-0479">Metal-binding</keyword>
<organism evidence="9 10">
    <name type="scientific">Cyanobacterium stanieri LEGE 03274</name>
    <dbReference type="NCBI Taxonomy" id="1828756"/>
    <lineage>
        <taxon>Bacteria</taxon>
        <taxon>Bacillati</taxon>
        <taxon>Cyanobacteriota</taxon>
        <taxon>Cyanophyceae</taxon>
        <taxon>Oscillatoriophycideae</taxon>
        <taxon>Chroococcales</taxon>
        <taxon>Geminocystaceae</taxon>
        <taxon>Cyanobacterium</taxon>
    </lineage>
</organism>
<dbReference type="PANTHER" id="PTHR33693:SF1">
    <property type="entry name" value="TYPE-4 URACIL-DNA GLYCOSYLASE"/>
    <property type="match status" value="1"/>
</dbReference>
<dbReference type="Gene3D" id="3.40.470.10">
    <property type="entry name" value="Uracil-DNA glycosylase-like domain"/>
    <property type="match status" value="1"/>
</dbReference>